<dbReference type="Proteomes" id="UP000765509">
    <property type="component" value="Unassembled WGS sequence"/>
</dbReference>
<protein>
    <recommendedName>
        <fullName evidence="5">Retrotransposon gag domain-containing protein</fullName>
    </recommendedName>
</protein>
<feature type="compositionally biased region" description="Polar residues" evidence="2">
    <location>
        <begin position="13"/>
        <end position="23"/>
    </location>
</feature>
<keyword evidence="4" id="KW-1185">Reference proteome</keyword>
<accession>A0A9Q3FTW7</accession>
<dbReference type="EMBL" id="AVOT02051187">
    <property type="protein sequence ID" value="MBW0546211.1"/>
    <property type="molecule type" value="Genomic_DNA"/>
</dbReference>
<name>A0A9Q3FTW7_9BASI</name>
<feature type="region of interest" description="Disordered" evidence="2">
    <location>
        <begin position="315"/>
        <end position="337"/>
    </location>
</feature>
<feature type="compositionally biased region" description="Basic and acidic residues" evidence="2">
    <location>
        <begin position="94"/>
        <end position="112"/>
    </location>
</feature>
<sequence length="602" mass="68768">MPNIMEDNFIPLESQSPANTAVTPSEPEGTKGKGKRHSEGLITGKKWTPIATQKGRKSRSSASIQGKPTLITCTGKITIINPVVTSKDLGFQRNKPEDREGLSRTRRPERGHLGHSSGWQNNEGDNSNPDIKTPIQWRPQTRGLERHGSSSSAPPTPQGPIPMEHGQQEVQPGISLGRTWSKFPEDLSQRDRLQRPYDNHQRLESYQTVQTPGGKGTEDKGESSHYPSYRRTVNPDRAYSDSFRLTRSRPNQLSSGFTPFRHQQINDQESPLFTIPGGFQEKKRIQGEKQDLFQPKAERIRPHDPEVVGFGERSAQEPEVVVNHSRISSPSNRNITPTQTEHNIVTSESNINSDTLWLQMSQYAEKSEKQFAELEASHERMKKLTASRDKRIKNLQEGHAQLSKASEETNKRLNLVFEEQHHSRRDRDCLDQDINKLFNVYHNLKPQPQGQVMENPYQPDDIKPDAMLINKAISPSQYQDGDEISYSEKEALKQLPDASSCAKFSGTGEYDHMELIDYIDGLFIDVASIPAYWITARLNTAFKGHASIWYTEIKEIDGRRNWPWWKSQIIQKYSNGTWIWQKTISFENDKYSAHKDPYEWCI</sequence>
<dbReference type="AlphaFoldDB" id="A0A9Q3FTW7"/>
<feature type="compositionally biased region" description="Basic and acidic residues" evidence="2">
    <location>
        <begin position="192"/>
        <end position="203"/>
    </location>
</feature>
<feature type="compositionally biased region" description="Polar residues" evidence="2">
    <location>
        <begin position="325"/>
        <end position="337"/>
    </location>
</feature>
<dbReference type="OrthoDB" id="2157866at2759"/>
<evidence type="ECO:0000256" key="1">
    <source>
        <dbReference type="SAM" id="Coils"/>
    </source>
</evidence>
<evidence type="ECO:0000313" key="4">
    <source>
        <dbReference type="Proteomes" id="UP000765509"/>
    </source>
</evidence>
<comment type="caution">
    <text evidence="3">The sequence shown here is derived from an EMBL/GenBank/DDBJ whole genome shotgun (WGS) entry which is preliminary data.</text>
</comment>
<keyword evidence="1" id="KW-0175">Coiled coil</keyword>
<proteinExistence type="predicted"/>
<feature type="coiled-coil region" evidence="1">
    <location>
        <begin position="364"/>
        <end position="412"/>
    </location>
</feature>
<gene>
    <name evidence="3" type="ORF">O181_085926</name>
</gene>
<organism evidence="3 4">
    <name type="scientific">Austropuccinia psidii MF-1</name>
    <dbReference type="NCBI Taxonomy" id="1389203"/>
    <lineage>
        <taxon>Eukaryota</taxon>
        <taxon>Fungi</taxon>
        <taxon>Dikarya</taxon>
        <taxon>Basidiomycota</taxon>
        <taxon>Pucciniomycotina</taxon>
        <taxon>Pucciniomycetes</taxon>
        <taxon>Pucciniales</taxon>
        <taxon>Sphaerophragmiaceae</taxon>
        <taxon>Austropuccinia</taxon>
    </lineage>
</organism>
<feature type="compositionally biased region" description="Polar residues" evidence="2">
    <location>
        <begin position="117"/>
        <end position="130"/>
    </location>
</feature>
<reference evidence="3" key="1">
    <citation type="submission" date="2021-03" db="EMBL/GenBank/DDBJ databases">
        <title>Draft genome sequence of rust myrtle Austropuccinia psidii MF-1, a brazilian biotype.</title>
        <authorList>
            <person name="Quecine M.C."/>
            <person name="Pachon D.M.R."/>
            <person name="Bonatelli M.L."/>
            <person name="Correr F.H."/>
            <person name="Franceschini L.M."/>
            <person name="Leite T.F."/>
            <person name="Margarido G.R.A."/>
            <person name="Almeida C.A."/>
            <person name="Ferrarezi J.A."/>
            <person name="Labate C.A."/>
        </authorList>
    </citation>
    <scope>NUCLEOTIDE SEQUENCE</scope>
    <source>
        <strain evidence="3">MF-1</strain>
    </source>
</reference>
<feature type="region of interest" description="Disordered" evidence="2">
    <location>
        <begin position="89"/>
        <end position="167"/>
    </location>
</feature>
<evidence type="ECO:0000313" key="3">
    <source>
        <dbReference type="EMBL" id="MBW0546211.1"/>
    </source>
</evidence>
<feature type="region of interest" description="Disordered" evidence="2">
    <location>
        <begin position="1"/>
        <end position="67"/>
    </location>
</feature>
<feature type="region of interest" description="Disordered" evidence="2">
    <location>
        <begin position="192"/>
        <end position="235"/>
    </location>
</feature>
<evidence type="ECO:0008006" key="5">
    <source>
        <dbReference type="Google" id="ProtNLM"/>
    </source>
</evidence>
<evidence type="ECO:0000256" key="2">
    <source>
        <dbReference type="SAM" id="MobiDB-lite"/>
    </source>
</evidence>